<evidence type="ECO:0000256" key="4">
    <source>
        <dbReference type="PROSITE-ProRule" id="PRU00221"/>
    </source>
</evidence>
<dbReference type="InterPro" id="IPR051246">
    <property type="entry name" value="WDR48"/>
</dbReference>
<feature type="repeat" description="WD" evidence="4">
    <location>
        <begin position="280"/>
        <end position="321"/>
    </location>
</feature>
<dbReference type="InterPro" id="IPR019775">
    <property type="entry name" value="WD40_repeat_CS"/>
</dbReference>
<feature type="region of interest" description="Disordered" evidence="5">
    <location>
        <begin position="1584"/>
        <end position="1606"/>
    </location>
</feature>
<evidence type="ECO:0000256" key="2">
    <source>
        <dbReference type="ARBA" id="ARBA00022574"/>
    </source>
</evidence>
<organism evidence="8 9">
    <name type="scientific">Mortierella isabellina</name>
    <name type="common">Filamentous fungus</name>
    <name type="synonym">Umbelopsis isabellina</name>
    <dbReference type="NCBI Taxonomy" id="91625"/>
    <lineage>
        <taxon>Eukaryota</taxon>
        <taxon>Fungi</taxon>
        <taxon>Fungi incertae sedis</taxon>
        <taxon>Mucoromycota</taxon>
        <taxon>Mucoromycotina</taxon>
        <taxon>Umbelopsidomycetes</taxon>
        <taxon>Umbelopsidales</taxon>
        <taxon>Umbelopsidaceae</taxon>
        <taxon>Umbelopsis</taxon>
    </lineage>
</organism>
<dbReference type="SUPFAM" id="SSF50978">
    <property type="entry name" value="WD40 repeat-like"/>
    <property type="match status" value="1"/>
</dbReference>
<feature type="compositionally biased region" description="Polar residues" evidence="5">
    <location>
        <begin position="803"/>
        <end position="817"/>
    </location>
</feature>
<dbReference type="Pfam" id="PF00400">
    <property type="entry name" value="WD40"/>
    <property type="match status" value="4"/>
</dbReference>
<feature type="transmembrane region" description="Helical" evidence="6">
    <location>
        <begin position="1069"/>
        <end position="1092"/>
    </location>
</feature>
<dbReference type="Proteomes" id="UP000654370">
    <property type="component" value="Unassembled WGS sequence"/>
</dbReference>
<feature type="region of interest" description="Disordered" evidence="5">
    <location>
        <begin position="1366"/>
        <end position="1402"/>
    </location>
</feature>
<sequence>MMRATTRRKVSYVVKNENDDHAHRLGVNSLALDPTAGRDAANPNVGGILYSAGRDGVIAGWDLHMPFQRASKFEIDEHEDEKSGRSWFLDQSAVQATTPQKPSSRVFSQTHTDWVNDIILCNNNEAGGLRSVHKSLNLISSLLTLGNSLVISASSDRTIKLWRPHSIAPNSIYTLGNHADYVKCLATSPVHNWVASAGFDRKVSLWDLNESRSDAILTFTTNSQQQGSSTGATGHVSEVSPKSSIYALATNAHGSIIATGSPEKVVRLWDPKSGKRITKLTGHTDNIRALLISEDGQYVLSGSSDSTIKLWSIKTSRCLATYETHTDSVWTLYSDHPQLRTFFAGSKDGLVTRTELGGSESGTAGEDECVGIFKENGGVAKIVVLDDRYIWTATSSSSVNRWLGIPPRQARASLARSTYNADIPNSAMAQLPPPELAFSGPLPESYMSNENMTLYAGSVLSIPISSYEDDIESNETLVPLRVVPESVIEGKPGLSSHLLLNNRRYVLTVDTEGQVAQWDLVECKKMKIFGNKAIEDVAQQLNSMETFSNWCSVDTKIGAITVHLDEQTCFDCEMYADEANLSPDYEIREEQRINLGKWVLRYLFEGFVTAKLLAQEEEQRNLDENDKASPIRSPVNENAYQPEPQTPNIKVASISIPVPPLPTAANGPLNNDRTSTEVNREASVHPTTGTVTAPSTAYARPDYFSGAHHDNNTPSTPYIQAPPPAAFATNTGPLSPTSGGFMGRLRNLSVKAKLGRTPSAEAKMEGSLMTSMTNADSAQTLQAQNPLHTRAASTPEHSVYNPGGTSSKQTKPLQGETNPLHPLTDAGQTKTVPVEAQIPPVPEIPSLFAPATVNEVPLIEIPSSTTVIISEESFEASSSMDLYRGTVGSTVNDADNKAPHKEAVKLTFVLRPHESSNLPELPGGANNRLLANRVLRVRKLTQYIVDRLKSEDEKAYASLQPESLELLCGDTVLGATMTLATIKQRILKTSVSAVPSLVATYLMAHEYTVLSLILFITSLLCLVVSILMFLGYKTIKKGALVIARTLSSTSRILSPIARYLSNTYVIGPIISAIIRVSFFMWFCLLLSCDVLIRSVLRQFVGYHPTGKNYSVINAMNKDLDLFDDTIPRTSNLESGEKFRQRKRATDTKDKHLSDLLRRPRYSLPLAYTLGVASRLAYEDVDVIKYELKRAGFDVENTFRPVAYKNICAFIAEKDDDILLVFRGTNPLNMANYMTNINMSKAEVNSPYMGYMGKVHKGFWEAMGDPLMKRKPSNAQNDDKPSSSTVNIELSGTSVSRTIWTAVKAILQIIKFLTFNISHHVRDPVDSRWLGGDVDLRSQNLFVQAESWIMGLIERDLVDDLAVVPDAGDTDSSSTDEQAKKSKRRSVDTATNINRRSSKARKSTKRLFITGHSLGGALSTIFLAKMLQSNSEMLQIFAGLYTFGHPKIADNDFAKTFSPRMSSKIFHHAYNNDIVTRIPSHDNYSSPPGTLVFIDSGYNIALYPPNPLTNEPVPIRPISFLHLSGLLNRHIIARLVSDSLVRIVLRIVFPFFVNDHFPSDYCEALRKGKINWVVIGEGGISAGDETDEGIRMTPTKQSSGQKGSRRLNVMVGSASKRGSWPAAAT</sequence>
<dbReference type="OrthoDB" id="2421129at2759"/>
<proteinExistence type="inferred from homology"/>
<dbReference type="PANTHER" id="PTHR19862">
    <property type="entry name" value="WD REPEAT-CONTAINING PROTEIN 48"/>
    <property type="match status" value="1"/>
</dbReference>
<feature type="region of interest" description="Disordered" evidence="5">
    <location>
        <begin position="662"/>
        <end position="696"/>
    </location>
</feature>
<accession>A0A8H7Q5L7</accession>
<dbReference type="Gene3D" id="2.130.10.10">
    <property type="entry name" value="YVTN repeat-like/Quinoprotein amine dehydrogenase"/>
    <property type="match status" value="2"/>
</dbReference>
<evidence type="ECO:0000259" key="7">
    <source>
        <dbReference type="Pfam" id="PF01764"/>
    </source>
</evidence>
<dbReference type="Gene3D" id="3.40.50.1820">
    <property type="entry name" value="alpha/beta hydrolase"/>
    <property type="match status" value="2"/>
</dbReference>
<dbReference type="GO" id="GO:0006629">
    <property type="term" value="P:lipid metabolic process"/>
    <property type="evidence" value="ECO:0007669"/>
    <property type="project" value="InterPro"/>
</dbReference>
<keyword evidence="6" id="KW-1133">Transmembrane helix</keyword>
<comment type="similarity">
    <text evidence="1">Belongs to the WD repeat WDR48 family.</text>
</comment>
<dbReference type="PANTHER" id="PTHR19862:SF14">
    <property type="entry name" value="WD REPEAT-CONTAINING PROTEIN 48"/>
    <property type="match status" value="1"/>
</dbReference>
<evidence type="ECO:0000256" key="3">
    <source>
        <dbReference type="ARBA" id="ARBA00022737"/>
    </source>
</evidence>
<feature type="transmembrane region" description="Helical" evidence="6">
    <location>
        <begin position="1010"/>
        <end position="1032"/>
    </location>
</feature>
<dbReference type="CDD" id="cd00741">
    <property type="entry name" value="Lipase"/>
    <property type="match status" value="1"/>
</dbReference>
<dbReference type="Pfam" id="PF01764">
    <property type="entry name" value="Lipase_3"/>
    <property type="match status" value="1"/>
</dbReference>
<keyword evidence="9" id="KW-1185">Reference proteome</keyword>
<name>A0A8H7Q5L7_MORIS</name>
<evidence type="ECO:0000313" key="8">
    <source>
        <dbReference type="EMBL" id="KAG2185698.1"/>
    </source>
</evidence>
<keyword evidence="6" id="KW-0812">Transmembrane</keyword>
<dbReference type="CDD" id="cd00200">
    <property type="entry name" value="WD40"/>
    <property type="match status" value="1"/>
</dbReference>
<evidence type="ECO:0000256" key="5">
    <source>
        <dbReference type="SAM" id="MobiDB-lite"/>
    </source>
</evidence>
<dbReference type="GO" id="GO:0043130">
    <property type="term" value="F:ubiquitin binding"/>
    <property type="evidence" value="ECO:0007669"/>
    <property type="project" value="TreeGrafter"/>
</dbReference>
<feature type="domain" description="Fungal lipase-type" evidence="7">
    <location>
        <begin position="1398"/>
        <end position="1480"/>
    </location>
</feature>
<dbReference type="PROSITE" id="PS50082">
    <property type="entry name" value="WD_REPEATS_2"/>
    <property type="match status" value="3"/>
</dbReference>
<dbReference type="InterPro" id="IPR029058">
    <property type="entry name" value="AB_hydrolase_fold"/>
</dbReference>
<feature type="compositionally biased region" description="Basic and acidic residues" evidence="5">
    <location>
        <begin position="619"/>
        <end position="629"/>
    </location>
</feature>
<protein>
    <recommendedName>
        <fullName evidence="7">Fungal lipase-type domain-containing protein</fullName>
    </recommendedName>
</protein>
<evidence type="ECO:0000313" key="9">
    <source>
        <dbReference type="Proteomes" id="UP000654370"/>
    </source>
</evidence>
<dbReference type="SMART" id="SM00320">
    <property type="entry name" value="WD40"/>
    <property type="match status" value="8"/>
</dbReference>
<dbReference type="InterPro" id="IPR015943">
    <property type="entry name" value="WD40/YVTN_repeat-like_dom_sf"/>
</dbReference>
<feature type="compositionally biased region" description="Basic and acidic residues" evidence="5">
    <location>
        <begin position="674"/>
        <end position="683"/>
    </location>
</feature>
<dbReference type="PRINTS" id="PR00320">
    <property type="entry name" value="GPROTEINBRPT"/>
</dbReference>
<feature type="region of interest" description="Disordered" evidence="5">
    <location>
        <begin position="619"/>
        <end position="645"/>
    </location>
</feature>
<dbReference type="PROSITE" id="PS00678">
    <property type="entry name" value="WD_REPEATS_1"/>
    <property type="match status" value="1"/>
</dbReference>
<dbReference type="InterPro" id="IPR002921">
    <property type="entry name" value="Fungal_lipase-type"/>
</dbReference>
<feature type="compositionally biased region" description="Polar residues" evidence="5">
    <location>
        <begin position="685"/>
        <end position="695"/>
    </location>
</feature>
<dbReference type="SUPFAM" id="SSF53474">
    <property type="entry name" value="alpha/beta-Hydrolases"/>
    <property type="match status" value="2"/>
</dbReference>
<dbReference type="InterPro" id="IPR021772">
    <property type="entry name" value="WDR48/Bun107"/>
</dbReference>
<dbReference type="GO" id="GO:0000724">
    <property type="term" value="P:double-strand break repair via homologous recombination"/>
    <property type="evidence" value="ECO:0007669"/>
    <property type="project" value="TreeGrafter"/>
</dbReference>
<comment type="caution">
    <text evidence="8">The sequence shown here is derived from an EMBL/GenBank/DDBJ whole genome shotgun (WGS) entry which is preliminary data.</text>
</comment>
<dbReference type="EMBL" id="JAEPQZ010000001">
    <property type="protein sequence ID" value="KAG2185698.1"/>
    <property type="molecule type" value="Genomic_DNA"/>
</dbReference>
<feature type="repeat" description="WD" evidence="4">
    <location>
        <begin position="238"/>
        <end position="279"/>
    </location>
</feature>
<keyword evidence="2 4" id="KW-0853">WD repeat</keyword>
<dbReference type="InterPro" id="IPR001680">
    <property type="entry name" value="WD40_rpt"/>
</dbReference>
<gene>
    <name evidence="8" type="ORF">INT43_002133</name>
</gene>
<feature type="repeat" description="WD" evidence="4">
    <location>
        <begin position="175"/>
        <end position="216"/>
    </location>
</feature>
<dbReference type="Pfam" id="PF11816">
    <property type="entry name" value="DUF3337"/>
    <property type="match status" value="1"/>
</dbReference>
<dbReference type="InterPro" id="IPR036322">
    <property type="entry name" value="WD40_repeat_dom_sf"/>
</dbReference>
<dbReference type="InterPro" id="IPR020472">
    <property type="entry name" value="WD40_PAC1"/>
</dbReference>
<evidence type="ECO:0000256" key="1">
    <source>
        <dbReference type="ARBA" id="ARBA00006917"/>
    </source>
</evidence>
<feature type="region of interest" description="Disordered" evidence="5">
    <location>
        <begin position="793"/>
        <end position="828"/>
    </location>
</feature>
<dbReference type="PROSITE" id="PS50294">
    <property type="entry name" value="WD_REPEATS_REGION"/>
    <property type="match status" value="2"/>
</dbReference>
<reference evidence="8" key="1">
    <citation type="submission" date="2020-12" db="EMBL/GenBank/DDBJ databases">
        <title>Metabolic potential, ecology and presence of endohyphal bacteria is reflected in genomic diversity of Mucoromycotina.</title>
        <authorList>
            <person name="Muszewska A."/>
            <person name="Okrasinska A."/>
            <person name="Steczkiewicz K."/>
            <person name="Drgas O."/>
            <person name="Orlowska M."/>
            <person name="Perlinska-Lenart U."/>
            <person name="Aleksandrzak-Piekarczyk T."/>
            <person name="Szatraj K."/>
            <person name="Zielenkiewicz U."/>
            <person name="Pilsyk S."/>
            <person name="Malc E."/>
            <person name="Mieczkowski P."/>
            <person name="Kruszewska J.S."/>
            <person name="Biernat P."/>
            <person name="Pawlowska J."/>
        </authorList>
    </citation>
    <scope>NUCLEOTIDE SEQUENCE</scope>
    <source>
        <strain evidence="8">WA0000067209</strain>
    </source>
</reference>
<keyword evidence="6" id="KW-0472">Membrane</keyword>
<keyword evidence="3" id="KW-0677">Repeat</keyword>
<evidence type="ECO:0000256" key="6">
    <source>
        <dbReference type="SAM" id="Phobius"/>
    </source>
</evidence>